<feature type="transmembrane region" description="Helical" evidence="1">
    <location>
        <begin position="59"/>
        <end position="78"/>
    </location>
</feature>
<gene>
    <name evidence="2" type="ORF">VNI00_017645</name>
</gene>
<feature type="transmembrane region" description="Helical" evidence="1">
    <location>
        <begin position="20"/>
        <end position="47"/>
    </location>
</feature>
<reference evidence="2 3" key="1">
    <citation type="submission" date="2024-01" db="EMBL/GenBank/DDBJ databases">
        <title>A draft genome for a cacao thread blight-causing isolate of Paramarasmius palmivorus.</title>
        <authorList>
            <person name="Baruah I.K."/>
            <person name="Bukari Y."/>
            <person name="Amoako-Attah I."/>
            <person name="Meinhardt L.W."/>
            <person name="Bailey B.A."/>
            <person name="Cohen S.P."/>
        </authorList>
    </citation>
    <scope>NUCLEOTIDE SEQUENCE [LARGE SCALE GENOMIC DNA]</scope>
    <source>
        <strain evidence="2 3">GH-12</strain>
    </source>
</reference>
<dbReference type="Proteomes" id="UP001383192">
    <property type="component" value="Unassembled WGS sequence"/>
</dbReference>
<evidence type="ECO:0000256" key="1">
    <source>
        <dbReference type="SAM" id="Phobius"/>
    </source>
</evidence>
<sequence length="118" mass="13757">MSSTVPDGYLAYLSIQQTIILPITTLSAMYFAYGFYVLLFGTCIYMMHSRDQTGERRNNNVYIIPTVVLFVLSTIFVVNETAYYVHGAAVRFNVVENEDIDLFERYQNYDDFERRFGK</sequence>
<keyword evidence="1" id="KW-0472">Membrane</keyword>
<organism evidence="2 3">
    <name type="scientific">Paramarasmius palmivorus</name>
    <dbReference type="NCBI Taxonomy" id="297713"/>
    <lineage>
        <taxon>Eukaryota</taxon>
        <taxon>Fungi</taxon>
        <taxon>Dikarya</taxon>
        <taxon>Basidiomycota</taxon>
        <taxon>Agaricomycotina</taxon>
        <taxon>Agaricomycetes</taxon>
        <taxon>Agaricomycetidae</taxon>
        <taxon>Agaricales</taxon>
        <taxon>Marasmiineae</taxon>
        <taxon>Marasmiaceae</taxon>
        <taxon>Paramarasmius</taxon>
    </lineage>
</organism>
<protein>
    <submittedName>
        <fullName evidence="2">Uncharacterized protein</fullName>
    </submittedName>
</protein>
<dbReference type="EMBL" id="JAYKXP010000182">
    <property type="protein sequence ID" value="KAK7020703.1"/>
    <property type="molecule type" value="Genomic_DNA"/>
</dbReference>
<evidence type="ECO:0000313" key="3">
    <source>
        <dbReference type="Proteomes" id="UP001383192"/>
    </source>
</evidence>
<accession>A0AAW0B3T6</accession>
<name>A0AAW0B3T6_9AGAR</name>
<keyword evidence="1" id="KW-0812">Transmembrane</keyword>
<evidence type="ECO:0000313" key="2">
    <source>
        <dbReference type="EMBL" id="KAK7020703.1"/>
    </source>
</evidence>
<comment type="caution">
    <text evidence="2">The sequence shown here is derived from an EMBL/GenBank/DDBJ whole genome shotgun (WGS) entry which is preliminary data.</text>
</comment>
<dbReference type="AlphaFoldDB" id="A0AAW0B3T6"/>
<keyword evidence="3" id="KW-1185">Reference proteome</keyword>
<keyword evidence="1" id="KW-1133">Transmembrane helix</keyword>
<proteinExistence type="predicted"/>